<keyword evidence="7" id="KW-1185">Reference proteome</keyword>
<evidence type="ECO:0000259" key="5">
    <source>
        <dbReference type="PROSITE" id="PS50977"/>
    </source>
</evidence>
<dbReference type="InterPro" id="IPR001647">
    <property type="entry name" value="HTH_TetR"/>
</dbReference>
<dbReference type="InterPro" id="IPR041490">
    <property type="entry name" value="KstR2_TetR_C"/>
</dbReference>
<dbReference type="PROSITE" id="PS50977">
    <property type="entry name" value="HTH_TETR_2"/>
    <property type="match status" value="1"/>
</dbReference>
<evidence type="ECO:0000313" key="6">
    <source>
        <dbReference type="EMBL" id="AZR72697.1"/>
    </source>
</evidence>
<sequence length="194" mass="22800">MSEQSNKTRENILKAAMELFAEKGFHETSMAAIAKRAGLGKGTLYWHFSSKDELFKQLISEKGEGLFRQLRELLNQKFSPEKILKEFIRIKLIFMIENRELSQILLNNMQFTDQEFKLKLFQRHKEMVQELQKIIQRGMDEGIFRRGSSRDTAVAIIGMINSMNSILFFEDEDIDITEKVEFLYRMIMCGIKNE</sequence>
<dbReference type="PANTHER" id="PTHR43479">
    <property type="entry name" value="ACREF/ENVCD OPERON REPRESSOR-RELATED"/>
    <property type="match status" value="1"/>
</dbReference>
<feature type="domain" description="HTH tetR-type" evidence="5">
    <location>
        <begin position="6"/>
        <end position="66"/>
    </location>
</feature>
<dbReference type="InterPro" id="IPR023772">
    <property type="entry name" value="DNA-bd_HTH_TetR-type_CS"/>
</dbReference>
<dbReference type="PANTHER" id="PTHR43479:SF11">
    <property type="entry name" value="ACREF_ENVCD OPERON REPRESSOR-RELATED"/>
    <property type="match status" value="1"/>
</dbReference>
<feature type="DNA-binding region" description="H-T-H motif" evidence="4">
    <location>
        <begin position="29"/>
        <end position="48"/>
    </location>
</feature>
<evidence type="ECO:0000256" key="3">
    <source>
        <dbReference type="ARBA" id="ARBA00023163"/>
    </source>
</evidence>
<evidence type="ECO:0000256" key="2">
    <source>
        <dbReference type="ARBA" id="ARBA00023125"/>
    </source>
</evidence>
<dbReference type="Pfam" id="PF00440">
    <property type="entry name" value="TetR_N"/>
    <property type="match status" value="1"/>
</dbReference>
<keyword evidence="3" id="KW-0804">Transcription</keyword>
<protein>
    <recommendedName>
        <fullName evidence="5">HTH tetR-type domain-containing protein</fullName>
    </recommendedName>
</protein>
<dbReference type="GO" id="GO:0003677">
    <property type="term" value="F:DNA binding"/>
    <property type="evidence" value="ECO:0007669"/>
    <property type="project" value="UniProtKB-UniRule"/>
</dbReference>
<proteinExistence type="predicted"/>
<dbReference type="Gene3D" id="1.10.357.10">
    <property type="entry name" value="Tetracycline Repressor, domain 2"/>
    <property type="match status" value="1"/>
</dbReference>
<dbReference type="InterPro" id="IPR050624">
    <property type="entry name" value="HTH-type_Tx_Regulator"/>
</dbReference>
<accession>A0A3Q9HR40</accession>
<reference evidence="6 7" key="1">
    <citation type="submission" date="2016-07" db="EMBL/GenBank/DDBJ databases">
        <title>Genome and transcriptome analysis of iron-reducing fermentative bacteria Anoxybacter fermentans.</title>
        <authorList>
            <person name="Zeng X."/>
            <person name="Shao Z."/>
        </authorList>
    </citation>
    <scope>NUCLEOTIDE SEQUENCE [LARGE SCALE GENOMIC DNA]</scope>
    <source>
        <strain evidence="6 7">DY22613</strain>
    </source>
</reference>
<keyword evidence="1" id="KW-0805">Transcription regulation</keyword>
<dbReference type="AlphaFoldDB" id="A0A3Q9HR40"/>
<evidence type="ECO:0000256" key="4">
    <source>
        <dbReference type="PROSITE-ProRule" id="PRU00335"/>
    </source>
</evidence>
<dbReference type="InterPro" id="IPR009057">
    <property type="entry name" value="Homeodomain-like_sf"/>
</dbReference>
<keyword evidence="2 4" id="KW-0238">DNA-binding</keyword>
<evidence type="ECO:0000313" key="7">
    <source>
        <dbReference type="Proteomes" id="UP000267250"/>
    </source>
</evidence>
<dbReference type="PROSITE" id="PS01081">
    <property type="entry name" value="HTH_TETR_1"/>
    <property type="match status" value="1"/>
</dbReference>
<dbReference type="OrthoDB" id="9785164at2"/>
<evidence type="ECO:0000256" key="1">
    <source>
        <dbReference type="ARBA" id="ARBA00023015"/>
    </source>
</evidence>
<dbReference type="RefSeq" id="WP_127016027.1">
    <property type="nucleotide sequence ID" value="NZ_CP016379.1"/>
</dbReference>
<dbReference type="EMBL" id="CP016379">
    <property type="protein sequence ID" value="AZR72697.1"/>
    <property type="molecule type" value="Genomic_DNA"/>
</dbReference>
<dbReference type="InterPro" id="IPR036271">
    <property type="entry name" value="Tet_transcr_reg_TetR-rel_C_sf"/>
</dbReference>
<dbReference type="FunFam" id="1.10.10.60:FF:000141">
    <property type="entry name" value="TetR family transcriptional regulator"/>
    <property type="match status" value="1"/>
</dbReference>
<dbReference type="GO" id="GO:0045892">
    <property type="term" value="P:negative regulation of DNA-templated transcription"/>
    <property type="evidence" value="ECO:0007669"/>
    <property type="project" value="UniProtKB-ARBA"/>
</dbReference>
<dbReference type="PRINTS" id="PR00455">
    <property type="entry name" value="HTHTETR"/>
</dbReference>
<dbReference type="Gene3D" id="1.10.10.60">
    <property type="entry name" value="Homeodomain-like"/>
    <property type="match status" value="1"/>
</dbReference>
<dbReference type="Pfam" id="PF17932">
    <property type="entry name" value="TetR_C_24"/>
    <property type="match status" value="1"/>
</dbReference>
<organism evidence="6 7">
    <name type="scientific">Anoxybacter fermentans</name>
    <dbReference type="NCBI Taxonomy" id="1323375"/>
    <lineage>
        <taxon>Bacteria</taxon>
        <taxon>Bacillati</taxon>
        <taxon>Bacillota</taxon>
        <taxon>Clostridia</taxon>
        <taxon>Halanaerobiales</taxon>
        <taxon>Anoxybacter</taxon>
    </lineage>
</organism>
<gene>
    <name evidence="6" type="ORF">BBF96_04400</name>
</gene>
<dbReference type="SUPFAM" id="SSF46689">
    <property type="entry name" value="Homeodomain-like"/>
    <property type="match status" value="1"/>
</dbReference>
<dbReference type="Proteomes" id="UP000267250">
    <property type="component" value="Chromosome"/>
</dbReference>
<dbReference type="KEGG" id="aft:BBF96_04400"/>
<dbReference type="SUPFAM" id="SSF48498">
    <property type="entry name" value="Tetracyclin repressor-like, C-terminal domain"/>
    <property type="match status" value="1"/>
</dbReference>
<name>A0A3Q9HR40_9FIRM</name>